<dbReference type="PANTHER" id="PTHR15036:SF67">
    <property type="entry name" value="LAMININ SUBUNIT ALPHA-LIKE PROTEIN"/>
    <property type="match status" value="1"/>
</dbReference>
<dbReference type="SMART" id="SM00282">
    <property type="entry name" value="LamG"/>
    <property type="match status" value="2"/>
</dbReference>
<accession>A0A8J1TN37</accession>
<name>A0A8J1TN37_OWEFU</name>
<dbReference type="EMBL" id="CAIIXF020000001">
    <property type="protein sequence ID" value="CAH1775058.1"/>
    <property type="molecule type" value="Genomic_DNA"/>
</dbReference>
<dbReference type="AlphaFoldDB" id="A0A8J1TN37"/>
<dbReference type="Gene3D" id="2.60.120.200">
    <property type="match status" value="2"/>
</dbReference>
<evidence type="ECO:0000256" key="1">
    <source>
        <dbReference type="PROSITE-ProRule" id="PRU00122"/>
    </source>
</evidence>
<dbReference type="OrthoDB" id="5984158at2759"/>
<dbReference type="InterPro" id="IPR001791">
    <property type="entry name" value="Laminin_G"/>
</dbReference>
<dbReference type="Pfam" id="PF02210">
    <property type="entry name" value="Laminin_G_2"/>
    <property type="match status" value="2"/>
</dbReference>
<dbReference type="PROSITE" id="PS50025">
    <property type="entry name" value="LAM_G_DOMAIN"/>
    <property type="match status" value="2"/>
</dbReference>
<dbReference type="CDD" id="cd00110">
    <property type="entry name" value="LamG"/>
    <property type="match status" value="2"/>
</dbReference>
<organism evidence="2 3">
    <name type="scientific">Owenia fusiformis</name>
    <name type="common">Polychaete worm</name>
    <dbReference type="NCBI Taxonomy" id="6347"/>
    <lineage>
        <taxon>Eukaryota</taxon>
        <taxon>Metazoa</taxon>
        <taxon>Spiralia</taxon>
        <taxon>Lophotrochozoa</taxon>
        <taxon>Annelida</taxon>
        <taxon>Polychaeta</taxon>
        <taxon>Sedentaria</taxon>
        <taxon>Canalipalpata</taxon>
        <taxon>Sabellida</taxon>
        <taxon>Oweniida</taxon>
        <taxon>Oweniidae</taxon>
        <taxon>Owenia</taxon>
    </lineage>
</organism>
<gene>
    <name evidence="2" type="ORF">OFUS_LOCUS2413</name>
</gene>
<protein>
    <submittedName>
        <fullName evidence="2">Uncharacterized protein</fullName>
    </submittedName>
</protein>
<proteinExistence type="predicted"/>
<feature type="non-terminal residue" evidence="2">
    <location>
        <position position="437"/>
    </location>
</feature>
<keyword evidence="1" id="KW-1015">Disulfide bond</keyword>
<comment type="caution">
    <text evidence="1">Lacks conserved residue(s) required for the propagation of feature annotation.</text>
</comment>
<dbReference type="PANTHER" id="PTHR15036">
    <property type="entry name" value="PIKACHURIN-LIKE PROTEIN"/>
    <property type="match status" value="1"/>
</dbReference>
<reference evidence="2" key="1">
    <citation type="submission" date="2022-03" db="EMBL/GenBank/DDBJ databases">
        <authorList>
            <person name="Martin C."/>
        </authorList>
    </citation>
    <scope>NUCLEOTIDE SEQUENCE</scope>
</reference>
<evidence type="ECO:0000313" key="2">
    <source>
        <dbReference type="EMBL" id="CAH1775058.1"/>
    </source>
</evidence>
<keyword evidence="3" id="KW-1185">Reference proteome</keyword>
<dbReference type="Pfam" id="PF12248">
    <property type="entry name" value="Methyltransf_FA"/>
    <property type="match status" value="1"/>
</dbReference>
<comment type="caution">
    <text evidence="2">The sequence shown here is derived from an EMBL/GenBank/DDBJ whole genome shotgun (WGS) entry which is preliminary data.</text>
</comment>
<dbReference type="InterPro" id="IPR022041">
    <property type="entry name" value="Methyltransf_FA"/>
</dbReference>
<dbReference type="InterPro" id="IPR050372">
    <property type="entry name" value="Neurexin-related_CASP"/>
</dbReference>
<dbReference type="SUPFAM" id="SSF49899">
    <property type="entry name" value="Concanavalin A-like lectins/glucanases"/>
    <property type="match status" value="2"/>
</dbReference>
<feature type="disulfide bond" evidence="1">
    <location>
        <begin position="407"/>
        <end position="434"/>
    </location>
</feature>
<evidence type="ECO:0000313" key="3">
    <source>
        <dbReference type="Proteomes" id="UP000749559"/>
    </source>
</evidence>
<dbReference type="Proteomes" id="UP000749559">
    <property type="component" value="Unassembled WGS sequence"/>
</dbReference>
<dbReference type="InterPro" id="IPR013320">
    <property type="entry name" value="ConA-like_dom_sf"/>
</dbReference>
<sequence length="437" mass="47358">FWIDWTGGNFRVGKGSNVGRNTFMTYDDSRRFRSDYVGVSTYDGVTGNWIIIRDTVIGKQTCALPLVPAVPEEGAVVIGTRFGRQADSRHEYESVPDSYKIRFNFTVEMRTTGTTGVLFFAVDGRSIDYIALYMQNGKILFAFNCGSGPAVIESEDTYNDGEWHKVRIERDQRRGFLYVDDKKVAEGASQGRSRSINIGAGPFYVGGLSPEVSKKAIGILGDANQGFAGCLRNFTQNKKLLGEPTSSVGTEGCRENVEVGSFIPASGGHLKLYDAFKVGLDLDITVDIKPRSRDGVILSVASSKGDYLLIQLVDGNITAEADNGNGTITATYYPPSKNLLCNGMWHSIEVKKAKNLVALSVDGTGATPGIGLTGVSSTDTNDPLYLGGVPAEDLVPRRHTTKQYVGCIRNLKLNRKNQNLAIASTTGEVQVNSCPTN</sequence>